<dbReference type="Proteomes" id="UP000245489">
    <property type="component" value="Unassembled WGS sequence"/>
</dbReference>
<name>A0A316EK81_9BACT</name>
<sequence>MANQLSVLSSFTHITQEIQGIRAIVSVQYPELTAMQSLSDSFSKILGNKRAVYLAVTDQQFWHVHTVGEKVVKKTPIEANHIDDVKISNTTLTGERDVKLPQITITTKQVTHKTVKEGKEKKTVEVPNFTQHDFTLFPVTFLPNLKYSQKMDEVLQSVEMRQIVLTSLQKIQTKIADKKIIEQFNAQGK</sequence>
<dbReference type="EMBL" id="QGGO01000017">
    <property type="protein sequence ID" value="PWK23370.1"/>
    <property type="molecule type" value="Genomic_DNA"/>
</dbReference>
<evidence type="ECO:0000313" key="1">
    <source>
        <dbReference type="EMBL" id="PWK23370.1"/>
    </source>
</evidence>
<protein>
    <submittedName>
        <fullName evidence="1">Uncharacterized protein</fullName>
    </submittedName>
</protein>
<comment type="caution">
    <text evidence="1">The sequence shown here is derived from an EMBL/GenBank/DDBJ whole genome shotgun (WGS) entry which is preliminary data.</text>
</comment>
<dbReference type="RefSeq" id="WP_109743888.1">
    <property type="nucleotide sequence ID" value="NZ_QGGO01000017.1"/>
</dbReference>
<dbReference type="AlphaFoldDB" id="A0A316EK81"/>
<gene>
    <name evidence="1" type="ORF">LV89_03187</name>
</gene>
<evidence type="ECO:0000313" key="2">
    <source>
        <dbReference type="Proteomes" id="UP000245489"/>
    </source>
</evidence>
<organism evidence="1 2">
    <name type="scientific">Arcicella aurantiaca</name>
    <dbReference type="NCBI Taxonomy" id="591202"/>
    <lineage>
        <taxon>Bacteria</taxon>
        <taxon>Pseudomonadati</taxon>
        <taxon>Bacteroidota</taxon>
        <taxon>Cytophagia</taxon>
        <taxon>Cytophagales</taxon>
        <taxon>Flectobacillaceae</taxon>
        <taxon>Arcicella</taxon>
    </lineage>
</organism>
<accession>A0A316EK81</accession>
<keyword evidence="2" id="KW-1185">Reference proteome</keyword>
<reference evidence="1 2" key="1">
    <citation type="submission" date="2018-05" db="EMBL/GenBank/DDBJ databases">
        <title>Genomic Encyclopedia of Archaeal and Bacterial Type Strains, Phase II (KMG-II): from individual species to whole genera.</title>
        <authorList>
            <person name="Goeker M."/>
        </authorList>
    </citation>
    <scope>NUCLEOTIDE SEQUENCE [LARGE SCALE GENOMIC DNA]</scope>
    <source>
        <strain evidence="1 2">DSM 22214</strain>
    </source>
</reference>
<dbReference type="OrthoDB" id="955897at2"/>
<proteinExistence type="predicted"/>